<keyword evidence="12" id="KW-0325">Glycoprotein</keyword>
<comment type="subcellular location">
    <subcellularLocation>
        <location evidence="2 14">Cell membrane</location>
        <topology evidence="2 14">Multi-pass membrane protein</topology>
    </subcellularLocation>
</comment>
<keyword evidence="4 14" id="KW-1003">Cell membrane</keyword>
<dbReference type="PROSITE" id="PS50262">
    <property type="entry name" value="G_PROTEIN_RECEP_F1_2"/>
    <property type="match status" value="1"/>
</dbReference>
<dbReference type="Proteomes" id="UP000234681">
    <property type="component" value="Chromosome 4"/>
</dbReference>
<keyword evidence="6 14" id="KW-0812">Transmembrane</keyword>
<dbReference type="FunFam" id="1.20.1070.10:FF:000051">
    <property type="entry name" value="Vomeronasal type-1 receptor"/>
    <property type="match status" value="1"/>
</dbReference>
<accession>A6IB69</accession>
<evidence type="ECO:0000256" key="5">
    <source>
        <dbReference type="ARBA" id="ARBA00022507"/>
    </source>
</evidence>
<dbReference type="SUPFAM" id="SSF81321">
    <property type="entry name" value="Family A G protein-coupled receptor-like"/>
    <property type="match status" value="1"/>
</dbReference>
<evidence type="ECO:0000256" key="14">
    <source>
        <dbReference type="RuleBase" id="RU364061"/>
    </source>
</evidence>
<dbReference type="InterPro" id="IPR004072">
    <property type="entry name" value="Vmron_rcpt_1"/>
</dbReference>
<evidence type="ECO:0000313" key="17">
    <source>
        <dbReference type="Proteomes" id="UP000234681"/>
    </source>
</evidence>
<comment type="function">
    <text evidence="1">Putative pheromone receptor implicated in the regulation of social as well as reproductive behavior.</text>
</comment>
<dbReference type="GO" id="GO:0005886">
    <property type="term" value="C:plasma membrane"/>
    <property type="evidence" value="ECO:0007669"/>
    <property type="project" value="UniProtKB-SubCell"/>
</dbReference>
<evidence type="ECO:0000256" key="6">
    <source>
        <dbReference type="ARBA" id="ARBA00022692"/>
    </source>
</evidence>
<dbReference type="Pfam" id="PF03402">
    <property type="entry name" value="V1R"/>
    <property type="match status" value="1"/>
</dbReference>
<evidence type="ECO:0000256" key="9">
    <source>
        <dbReference type="ARBA" id="ARBA00023136"/>
    </source>
</evidence>
<dbReference type="Gene3D" id="1.20.1070.10">
    <property type="entry name" value="Rhodopsin 7-helix transmembrane proteins"/>
    <property type="match status" value="1"/>
</dbReference>
<evidence type="ECO:0000313" key="18">
    <source>
        <dbReference type="RGD" id="708391"/>
    </source>
</evidence>
<evidence type="ECO:0000256" key="8">
    <source>
        <dbReference type="ARBA" id="ARBA00023040"/>
    </source>
</evidence>
<keyword evidence="8 14" id="KW-0297">G-protein coupled receptor</keyword>
<comment type="similarity">
    <text evidence="3 14">Belongs to the G-protein coupled receptor 1 family.</text>
</comment>
<feature type="transmembrane region" description="Helical" evidence="14">
    <location>
        <begin position="202"/>
        <end position="225"/>
    </location>
</feature>
<dbReference type="PRINTS" id="PR01534">
    <property type="entry name" value="VOMERONASL1R"/>
</dbReference>
<dbReference type="InterPro" id="IPR017452">
    <property type="entry name" value="GPCR_Rhodpsn_7TM"/>
</dbReference>
<feature type="transmembrane region" description="Helical" evidence="14">
    <location>
        <begin position="98"/>
        <end position="119"/>
    </location>
</feature>
<gene>
    <name evidence="18" type="primary">Vom1r97</name>
    <name evidence="16" type="synonym">V1rb9</name>
    <name evidence="16" type="ORF">rCG_56167</name>
</gene>
<dbReference type="RGD" id="708391">
    <property type="gene designation" value="Vom1r97"/>
</dbReference>
<evidence type="ECO:0000313" key="16">
    <source>
        <dbReference type="EMBL" id="EDL91337.1"/>
    </source>
</evidence>
<feature type="transmembrane region" description="Helical" evidence="14">
    <location>
        <begin position="231"/>
        <end position="253"/>
    </location>
</feature>
<dbReference type="GO" id="GO:0007606">
    <property type="term" value="P:sensory perception of chemical stimulus"/>
    <property type="evidence" value="ECO:0007669"/>
    <property type="project" value="UniProtKB-ARBA"/>
</dbReference>
<feature type="transmembrane region" description="Helical" evidence="14">
    <location>
        <begin position="57"/>
        <end position="77"/>
    </location>
</feature>
<protein>
    <recommendedName>
        <fullName evidence="14">Vomeronasal type-1 receptor</fullName>
    </recommendedName>
</protein>
<evidence type="ECO:0000256" key="1">
    <source>
        <dbReference type="ARBA" id="ARBA00002233"/>
    </source>
</evidence>
<keyword evidence="13 14" id="KW-0807">Transducer</keyword>
<keyword evidence="11 14" id="KW-0675">Receptor</keyword>
<dbReference type="GO" id="GO:0016503">
    <property type="term" value="F:pheromone receptor activity"/>
    <property type="evidence" value="ECO:0007669"/>
    <property type="project" value="InterPro"/>
</dbReference>
<feature type="transmembrane region" description="Helical" evidence="14">
    <location>
        <begin position="12"/>
        <end position="37"/>
    </location>
</feature>
<keyword evidence="10" id="KW-1015">Disulfide bond</keyword>
<dbReference type="CDD" id="cd13949">
    <property type="entry name" value="7tm_V1R_pheromone"/>
    <property type="match status" value="1"/>
</dbReference>
<evidence type="ECO:0000259" key="15">
    <source>
        <dbReference type="PROSITE" id="PS50262"/>
    </source>
</evidence>
<evidence type="ECO:0000256" key="4">
    <source>
        <dbReference type="ARBA" id="ARBA00022475"/>
    </source>
</evidence>
<organism evidence="16 17">
    <name type="scientific">Rattus norvegicus</name>
    <name type="common">Rat</name>
    <dbReference type="NCBI Taxonomy" id="10116"/>
    <lineage>
        <taxon>Eukaryota</taxon>
        <taxon>Metazoa</taxon>
        <taxon>Chordata</taxon>
        <taxon>Craniata</taxon>
        <taxon>Vertebrata</taxon>
        <taxon>Euteleostomi</taxon>
        <taxon>Mammalia</taxon>
        <taxon>Eutheria</taxon>
        <taxon>Euarchontoglires</taxon>
        <taxon>Glires</taxon>
        <taxon>Rodentia</taxon>
        <taxon>Myomorpha</taxon>
        <taxon>Muroidea</taxon>
        <taxon>Muridae</taxon>
        <taxon>Murinae</taxon>
        <taxon>Rattus</taxon>
    </lineage>
</organism>
<evidence type="ECO:0000256" key="2">
    <source>
        <dbReference type="ARBA" id="ARBA00004651"/>
    </source>
</evidence>
<reference evidence="17" key="1">
    <citation type="submission" date="2005-09" db="EMBL/GenBank/DDBJ databases">
        <authorList>
            <person name="Mural R.J."/>
            <person name="Li P.W."/>
            <person name="Adams M.D."/>
            <person name="Amanatides P.G."/>
            <person name="Baden-Tillson H."/>
            <person name="Barnstead M."/>
            <person name="Chin S.H."/>
            <person name="Dew I."/>
            <person name="Evans C.A."/>
            <person name="Ferriera S."/>
            <person name="Flanigan M."/>
            <person name="Fosler C."/>
            <person name="Glodek A."/>
            <person name="Gu Z."/>
            <person name="Holt R.A."/>
            <person name="Jennings D."/>
            <person name="Kraft C.L."/>
            <person name="Lu F."/>
            <person name="Nguyen T."/>
            <person name="Nusskern D.R."/>
            <person name="Pfannkoch C.M."/>
            <person name="Sitter C."/>
            <person name="Sutton G.G."/>
            <person name="Venter J.C."/>
            <person name="Wang Z."/>
            <person name="Woodage T."/>
            <person name="Zheng X.H."/>
            <person name="Zhong F."/>
        </authorList>
    </citation>
    <scope>NUCLEOTIDE SEQUENCE [LARGE SCALE GENOMIC DNA]</scope>
    <source>
        <strain>BN</strain>
        <strain evidence="17">Sprague-Dawley</strain>
    </source>
</reference>
<feature type="domain" description="G-protein coupled receptors family 1 profile" evidence="15">
    <location>
        <begin position="1"/>
        <end position="252"/>
    </location>
</feature>
<evidence type="ECO:0000256" key="13">
    <source>
        <dbReference type="ARBA" id="ARBA00023224"/>
    </source>
</evidence>
<name>A6IB69_RAT</name>
<proteinExistence type="inferred from homology"/>
<dbReference type="EMBL" id="CH473957">
    <property type="protein sequence ID" value="EDL91337.1"/>
    <property type="molecule type" value="Genomic_DNA"/>
</dbReference>
<evidence type="ECO:0000256" key="3">
    <source>
        <dbReference type="ARBA" id="ARBA00010663"/>
    </source>
</evidence>
<evidence type="ECO:0000256" key="7">
    <source>
        <dbReference type="ARBA" id="ARBA00022989"/>
    </source>
</evidence>
<keyword evidence="5 14" id="KW-0589">Pheromone response</keyword>
<dbReference type="PANTHER" id="PTHR24062">
    <property type="entry name" value="VOMERONASAL TYPE-1 RECEPTOR"/>
    <property type="match status" value="1"/>
</dbReference>
<dbReference type="GO" id="GO:0019236">
    <property type="term" value="P:response to pheromone"/>
    <property type="evidence" value="ECO:0007669"/>
    <property type="project" value="UniProtKB-KW"/>
</dbReference>
<sequence>MLFEKNRSKPIDLYIAFLSLTQLMLLITIGLIAADMFMSRGRWDSTTCQSLIYLHRLLRGFTLCATCLLNVLWTITLSPRSSCLTTFKHKSPHHISGAFLFFCVLYISFGSHLFLSTIATPNLTSDNFMYVTQSCSFLPMSYSRTSMFSTPMAIREALLIGLIGLSSGYMVAFLWRHKNQARHLHSTSLSSKVSPEQRATRTIMILMSFFVVLYILENVVFYSRMTFKDGSMFYCVQIIVSHSYATISPFVFICTEKRIIKLWGSMSSRIVSI</sequence>
<evidence type="ECO:0000256" key="11">
    <source>
        <dbReference type="ARBA" id="ARBA00023170"/>
    </source>
</evidence>
<evidence type="ECO:0000256" key="12">
    <source>
        <dbReference type="ARBA" id="ARBA00023180"/>
    </source>
</evidence>
<keyword evidence="7 14" id="KW-1133">Transmembrane helix</keyword>
<feature type="transmembrane region" description="Helical" evidence="14">
    <location>
        <begin position="157"/>
        <end position="175"/>
    </location>
</feature>
<dbReference type="AlphaFoldDB" id="A6IB69"/>
<evidence type="ECO:0000256" key="10">
    <source>
        <dbReference type="ARBA" id="ARBA00023157"/>
    </source>
</evidence>
<keyword evidence="9 14" id="KW-0472">Membrane</keyword>